<gene>
    <name evidence="7" type="ORF">APUU_51477S</name>
</gene>
<evidence type="ECO:0000256" key="1">
    <source>
        <dbReference type="ARBA" id="ARBA00007870"/>
    </source>
</evidence>
<dbReference type="InterPro" id="IPR013752">
    <property type="entry name" value="KPA_reductase"/>
</dbReference>
<comment type="function">
    <text evidence="4">Catalyzes the NADPH-dependent reduction of ketopantoate into pantoic acid.</text>
</comment>
<protein>
    <recommendedName>
        <fullName evidence="4">2-dehydropantoate 2-reductase</fullName>
        <ecNumber evidence="4">1.1.1.169</ecNumber>
    </recommendedName>
    <alternativeName>
        <fullName evidence="4">Ketopantoate reductase</fullName>
    </alternativeName>
</protein>
<dbReference type="NCBIfam" id="TIGR00745">
    <property type="entry name" value="apbA_panE"/>
    <property type="match status" value="1"/>
</dbReference>
<dbReference type="EC" id="1.1.1.169" evidence="4"/>
<dbReference type="InterPro" id="IPR008927">
    <property type="entry name" value="6-PGluconate_DH-like_C_sf"/>
</dbReference>
<dbReference type="InterPro" id="IPR013332">
    <property type="entry name" value="KPR_N"/>
</dbReference>
<dbReference type="GO" id="GO:0015940">
    <property type="term" value="P:pantothenate biosynthetic process"/>
    <property type="evidence" value="ECO:0007669"/>
    <property type="project" value="InterPro"/>
</dbReference>
<keyword evidence="8" id="KW-1185">Reference proteome</keyword>
<dbReference type="InterPro" id="IPR036291">
    <property type="entry name" value="NAD(P)-bd_dom_sf"/>
</dbReference>
<dbReference type="PANTHER" id="PTHR21708">
    <property type="entry name" value="PROBABLE 2-DEHYDROPANTOATE 2-REDUCTASE"/>
    <property type="match status" value="1"/>
</dbReference>
<evidence type="ECO:0000256" key="4">
    <source>
        <dbReference type="RuleBase" id="RU362068"/>
    </source>
</evidence>
<dbReference type="SUPFAM" id="SSF48179">
    <property type="entry name" value="6-phosphogluconate dehydrogenase C-terminal domain-like"/>
    <property type="match status" value="1"/>
</dbReference>
<dbReference type="SUPFAM" id="SSF51735">
    <property type="entry name" value="NAD(P)-binding Rossmann-fold domains"/>
    <property type="match status" value="1"/>
</dbReference>
<dbReference type="AlphaFoldDB" id="A0A7R7XSH9"/>
<comment type="catalytic activity">
    <reaction evidence="4">
        <text>(R)-pantoate + NADP(+) = 2-dehydropantoate + NADPH + H(+)</text>
        <dbReference type="Rhea" id="RHEA:16233"/>
        <dbReference type="ChEBI" id="CHEBI:11561"/>
        <dbReference type="ChEBI" id="CHEBI:15378"/>
        <dbReference type="ChEBI" id="CHEBI:15980"/>
        <dbReference type="ChEBI" id="CHEBI:57783"/>
        <dbReference type="ChEBI" id="CHEBI:58349"/>
        <dbReference type="EC" id="1.1.1.169"/>
    </reaction>
</comment>
<evidence type="ECO:0000313" key="7">
    <source>
        <dbReference type="EMBL" id="BCS26766.1"/>
    </source>
</evidence>
<organism evidence="7 8">
    <name type="scientific">Aspergillus puulaauensis</name>
    <dbReference type="NCBI Taxonomy" id="1220207"/>
    <lineage>
        <taxon>Eukaryota</taxon>
        <taxon>Fungi</taxon>
        <taxon>Dikarya</taxon>
        <taxon>Ascomycota</taxon>
        <taxon>Pezizomycotina</taxon>
        <taxon>Eurotiomycetes</taxon>
        <taxon>Eurotiomycetidae</taxon>
        <taxon>Eurotiales</taxon>
        <taxon>Aspergillaceae</taxon>
        <taxon>Aspergillus</taxon>
    </lineage>
</organism>
<reference evidence="7" key="2">
    <citation type="submission" date="2021-02" db="EMBL/GenBank/DDBJ databases">
        <title>Aspergillus puulaauensis MK2 genome sequence.</title>
        <authorList>
            <person name="Futagami T."/>
            <person name="Mori K."/>
            <person name="Kadooka C."/>
            <person name="Tanaka T."/>
        </authorList>
    </citation>
    <scope>NUCLEOTIDE SEQUENCE</scope>
    <source>
        <strain evidence="7">MK2</strain>
    </source>
</reference>
<comment type="similarity">
    <text evidence="1 4">Belongs to the ketopantoate reductase family.</text>
</comment>
<dbReference type="Pfam" id="PF02558">
    <property type="entry name" value="ApbA"/>
    <property type="match status" value="1"/>
</dbReference>
<sequence length="335" mass="36373">MGSNHQPAHILLYGAGSIGGVYLYQLLQAGCKVTAVCRSNYDTVKNHGFHLFSVRYGNIVYSPSAVVQDVLECVDQVFDFILVCTKSLPGNKPSLPEQLKPVLSGRPQTAIVLAQNGIGIEDEVAAMFPQNPILSGVVYCPAVQTGPGTIEYPEFLNLLELGTFPSTAPHRHAAERFADLMIQGGGGAQVHDDIQVARWSKLLMNAAWNPVGALTLTTDGDFLRNSGPYGDDLAWGVMVEIVMLAREMGVTGVTLQVAKEKFAIASKRAETGTGREMSMLQDVRQGRSLEVEAILGNAVRLARDKNISMPRLETLYALTKARCWALEKEASKVNR</sequence>
<dbReference type="GeneID" id="64976771"/>
<dbReference type="InterPro" id="IPR003710">
    <property type="entry name" value="ApbA"/>
</dbReference>
<feature type="domain" description="Ketopantoate reductase C-terminal" evidence="6">
    <location>
        <begin position="193"/>
        <end position="321"/>
    </location>
</feature>
<dbReference type="Proteomes" id="UP000654913">
    <property type="component" value="Chromosome 5"/>
</dbReference>
<dbReference type="Gene3D" id="3.40.50.720">
    <property type="entry name" value="NAD(P)-binding Rossmann-like Domain"/>
    <property type="match status" value="1"/>
</dbReference>
<reference evidence="7" key="1">
    <citation type="submission" date="2021-01" db="EMBL/GenBank/DDBJ databases">
        <authorList>
            <consortium name="Aspergillus puulaauensis MK2 genome sequencing consortium"/>
            <person name="Kazuki M."/>
            <person name="Futagami T."/>
        </authorList>
    </citation>
    <scope>NUCLEOTIDE SEQUENCE</scope>
    <source>
        <strain evidence="7">MK2</strain>
    </source>
</reference>
<dbReference type="KEGG" id="apuu:APUU_51477S"/>
<dbReference type="PANTHER" id="PTHR21708:SF30">
    <property type="entry name" value="2-DEHYDROPANTOATE 2-REDUCTASE-RELATED"/>
    <property type="match status" value="1"/>
</dbReference>
<dbReference type="FunFam" id="1.10.1040.10:FF:000017">
    <property type="entry name" value="2-dehydropantoate 2-reductase"/>
    <property type="match status" value="1"/>
</dbReference>
<keyword evidence="3 4" id="KW-0560">Oxidoreductase</keyword>
<evidence type="ECO:0000256" key="3">
    <source>
        <dbReference type="ARBA" id="ARBA00023002"/>
    </source>
</evidence>
<dbReference type="RefSeq" id="XP_041558960.1">
    <property type="nucleotide sequence ID" value="XM_041706589.1"/>
</dbReference>
<dbReference type="GO" id="GO:0008677">
    <property type="term" value="F:2-dehydropantoate 2-reductase activity"/>
    <property type="evidence" value="ECO:0007669"/>
    <property type="project" value="UniProtKB-EC"/>
</dbReference>
<dbReference type="OrthoDB" id="2147163at2759"/>
<name>A0A7R7XSH9_9EURO</name>
<dbReference type="InterPro" id="IPR013328">
    <property type="entry name" value="6PGD_dom2"/>
</dbReference>
<dbReference type="Pfam" id="PF08546">
    <property type="entry name" value="ApbA_C"/>
    <property type="match status" value="1"/>
</dbReference>
<dbReference type="InterPro" id="IPR051402">
    <property type="entry name" value="KPR-Related"/>
</dbReference>
<proteinExistence type="inferred from homology"/>
<dbReference type="GO" id="GO:0005737">
    <property type="term" value="C:cytoplasm"/>
    <property type="evidence" value="ECO:0007669"/>
    <property type="project" value="TreeGrafter"/>
</dbReference>
<dbReference type="Gene3D" id="1.10.1040.10">
    <property type="entry name" value="N-(1-d-carboxylethyl)-l-norvaline Dehydrogenase, domain 2"/>
    <property type="match status" value="1"/>
</dbReference>
<feature type="domain" description="Ketopantoate reductase N-terminal" evidence="5">
    <location>
        <begin position="10"/>
        <end position="153"/>
    </location>
</feature>
<evidence type="ECO:0000313" key="8">
    <source>
        <dbReference type="Proteomes" id="UP000654913"/>
    </source>
</evidence>
<evidence type="ECO:0000259" key="5">
    <source>
        <dbReference type="Pfam" id="PF02558"/>
    </source>
</evidence>
<evidence type="ECO:0000259" key="6">
    <source>
        <dbReference type="Pfam" id="PF08546"/>
    </source>
</evidence>
<dbReference type="EMBL" id="AP024447">
    <property type="protein sequence ID" value="BCS26766.1"/>
    <property type="molecule type" value="Genomic_DNA"/>
</dbReference>
<keyword evidence="2 4" id="KW-0521">NADP</keyword>
<evidence type="ECO:0000256" key="2">
    <source>
        <dbReference type="ARBA" id="ARBA00022857"/>
    </source>
</evidence>
<accession>A0A7R7XSH9</accession>